<dbReference type="Gene3D" id="4.10.60.10">
    <property type="entry name" value="Zinc finger, CCHC-type"/>
    <property type="match status" value="1"/>
</dbReference>
<feature type="compositionally biased region" description="Basic and acidic residues" evidence="2">
    <location>
        <begin position="1"/>
        <end position="16"/>
    </location>
</feature>
<name>A0AAV1D568_OLDCO</name>
<organism evidence="4 5">
    <name type="scientific">Oldenlandia corymbosa var. corymbosa</name>
    <dbReference type="NCBI Taxonomy" id="529605"/>
    <lineage>
        <taxon>Eukaryota</taxon>
        <taxon>Viridiplantae</taxon>
        <taxon>Streptophyta</taxon>
        <taxon>Embryophyta</taxon>
        <taxon>Tracheophyta</taxon>
        <taxon>Spermatophyta</taxon>
        <taxon>Magnoliopsida</taxon>
        <taxon>eudicotyledons</taxon>
        <taxon>Gunneridae</taxon>
        <taxon>Pentapetalae</taxon>
        <taxon>asterids</taxon>
        <taxon>lamiids</taxon>
        <taxon>Gentianales</taxon>
        <taxon>Rubiaceae</taxon>
        <taxon>Rubioideae</taxon>
        <taxon>Spermacoceae</taxon>
        <taxon>Hedyotis-Oldenlandia complex</taxon>
        <taxon>Oldenlandia</taxon>
    </lineage>
</organism>
<evidence type="ECO:0000256" key="1">
    <source>
        <dbReference type="PROSITE-ProRule" id="PRU00047"/>
    </source>
</evidence>
<dbReference type="PROSITE" id="PS50158">
    <property type="entry name" value="ZF_CCHC"/>
    <property type="match status" value="1"/>
</dbReference>
<dbReference type="SUPFAM" id="SSF57756">
    <property type="entry name" value="Retrovirus zinc finger-like domains"/>
    <property type="match status" value="1"/>
</dbReference>
<keyword evidence="1" id="KW-0479">Metal-binding</keyword>
<proteinExistence type="predicted"/>
<feature type="region of interest" description="Disordered" evidence="2">
    <location>
        <begin position="159"/>
        <end position="188"/>
    </location>
</feature>
<dbReference type="GO" id="GO:0008270">
    <property type="term" value="F:zinc ion binding"/>
    <property type="evidence" value="ECO:0007669"/>
    <property type="project" value="UniProtKB-KW"/>
</dbReference>
<feature type="domain" description="CCHC-type" evidence="3">
    <location>
        <begin position="146"/>
        <end position="161"/>
    </location>
</feature>
<gene>
    <name evidence="4" type="ORF">OLC1_LOCUS12258</name>
</gene>
<dbReference type="SMART" id="SM00343">
    <property type="entry name" value="ZnF_C2HC"/>
    <property type="match status" value="1"/>
</dbReference>
<keyword evidence="1" id="KW-0862">Zinc</keyword>
<accession>A0AAV1D568</accession>
<keyword evidence="5" id="KW-1185">Reference proteome</keyword>
<evidence type="ECO:0000313" key="5">
    <source>
        <dbReference type="Proteomes" id="UP001161247"/>
    </source>
</evidence>
<protein>
    <submittedName>
        <fullName evidence="4">OLC1v1001429C1</fullName>
    </submittedName>
</protein>
<keyword evidence="1" id="KW-0863">Zinc-finger</keyword>
<dbReference type="GO" id="GO:0003676">
    <property type="term" value="F:nucleic acid binding"/>
    <property type="evidence" value="ECO:0007669"/>
    <property type="project" value="InterPro"/>
</dbReference>
<dbReference type="Pfam" id="PF00098">
    <property type="entry name" value="zf-CCHC"/>
    <property type="match status" value="1"/>
</dbReference>
<reference evidence="4" key="1">
    <citation type="submission" date="2023-03" db="EMBL/GenBank/DDBJ databases">
        <authorList>
            <person name="Julca I."/>
        </authorList>
    </citation>
    <scope>NUCLEOTIDE SEQUENCE</scope>
</reference>
<dbReference type="InterPro" id="IPR001878">
    <property type="entry name" value="Znf_CCHC"/>
</dbReference>
<dbReference type="InterPro" id="IPR036875">
    <property type="entry name" value="Znf_CCHC_sf"/>
</dbReference>
<evidence type="ECO:0000313" key="4">
    <source>
        <dbReference type="EMBL" id="CAI9103019.1"/>
    </source>
</evidence>
<feature type="region of interest" description="Disordered" evidence="2">
    <location>
        <begin position="81"/>
        <end position="122"/>
    </location>
</feature>
<evidence type="ECO:0000256" key="2">
    <source>
        <dbReference type="SAM" id="MobiDB-lite"/>
    </source>
</evidence>
<feature type="region of interest" description="Disordered" evidence="2">
    <location>
        <begin position="1"/>
        <end position="22"/>
    </location>
</feature>
<evidence type="ECO:0000259" key="3">
    <source>
        <dbReference type="PROSITE" id="PS50158"/>
    </source>
</evidence>
<dbReference type="AlphaFoldDB" id="A0AAV1D568"/>
<dbReference type="EMBL" id="OX459121">
    <property type="protein sequence ID" value="CAI9103019.1"/>
    <property type="molecule type" value="Genomic_DNA"/>
</dbReference>
<dbReference type="Proteomes" id="UP001161247">
    <property type="component" value="Chromosome 4"/>
</dbReference>
<sequence>MEEHTQPEPVETRPEQEASMGHMTLEMTRAFEQMRKYYKQMGAIALLPQGQPQNVGKGMFEAAQRVDGSQAKLRNFHNQKRSNTNAWLKPRGNIPPRRSGILPGKRMGPPKPTDRVQPGSNSVPTCLFCRKAGQLEKDCLFKQQGCFACGSTEHYARECPNIRDKSGPSSQAGAAPLPQKPEGEARKP</sequence>